<keyword evidence="3" id="KW-0732">Signal</keyword>
<dbReference type="CDD" id="cd01536">
    <property type="entry name" value="PBP1_ABC_sugar_binding-like"/>
    <property type="match status" value="1"/>
</dbReference>
<keyword evidence="6" id="KW-1185">Reference proteome</keyword>
<dbReference type="InterPro" id="IPR028082">
    <property type="entry name" value="Peripla_BP_I"/>
</dbReference>
<dbReference type="AlphaFoldDB" id="A0A5D3FCX0"/>
<dbReference type="Pfam" id="PF13407">
    <property type="entry name" value="Peripla_BP_4"/>
    <property type="match status" value="1"/>
</dbReference>
<evidence type="ECO:0000256" key="3">
    <source>
        <dbReference type="ARBA" id="ARBA00022729"/>
    </source>
</evidence>
<sequence>MVLRGSGAETVRRQLAVAAAGLLLLAGCADPDDDGGGSKPGGGAKGVAFFGFAKANSFSQATFEGVKEQAGKAGVKAEFFDANFDAQAQIRQMQDAITSKRFGVFVVQANDGTASVPVVRKAVQSGIAVVVQFTPVGPRYSTADPQVPGAISLVDVPVRNGERLGRLGAGACRTVKAKPCEVAYLEGLKALPLDNARTEAVVKTLRSAPDVKVVAQIEGGYTRDSGRKAMQDLLQAHPGVDVVIGSSQALFGAEGVAKGKDIRYVGNGASRQAVAAVREGRWYGIPYLPIRTAGAKAAELGLTKARGGTVAASTDMSTLVPNGGELTKDLIASSGITGEYDE</sequence>
<dbReference type="GO" id="GO:0030246">
    <property type="term" value="F:carbohydrate binding"/>
    <property type="evidence" value="ECO:0007669"/>
    <property type="project" value="UniProtKB-ARBA"/>
</dbReference>
<dbReference type="PANTHER" id="PTHR46847:SF1">
    <property type="entry name" value="D-ALLOSE-BINDING PERIPLASMIC PROTEIN-RELATED"/>
    <property type="match status" value="1"/>
</dbReference>
<dbReference type="Proteomes" id="UP000323505">
    <property type="component" value="Unassembled WGS sequence"/>
</dbReference>
<comment type="similarity">
    <text evidence="2">Belongs to the bacterial solute-binding protein 2 family.</text>
</comment>
<evidence type="ECO:0000313" key="5">
    <source>
        <dbReference type="EMBL" id="TYK45949.1"/>
    </source>
</evidence>
<feature type="domain" description="Periplasmic binding protein" evidence="4">
    <location>
        <begin position="48"/>
        <end position="307"/>
    </location>
</feature>
<accession>A0A5D3FCX0</accession>
<gene>
    <name evidence="5" type="ORF">FXF68_27415</name>
</gene>
<dbReference type="EMBL" id="VSRQ01000006">
    <property type="protein sequence ID" value="TYK45949.1"/>
    <property type="molecule type" value="Genomic_DNA"/>
</dbReference>
<dbReference type="SUPFAM" id="SSF53822">
    <property type="entry name" value="Periplasmic binding protein-like I"/>
    <property type="match status" value="1"/>
</dbReference>
<proteinExistence type="inferred from homology"/>
<dbReference type="PROSITE" id="PS51257">
    <property type="entry name" value="PROKAR_LIPOPROTEIN"/>
    <property type="match status" value="1"/>
</dbReference>
<comment type="subcellular location">
    <subcellularLocation>
        <location evidence="1">Cell envelope</location>
    </subcellularLocation>
</comment>
<organism evidence="5 6">
    <name type="scientific">Actinomadura decatromicini</name>
    <dbReference type="NCBI Taxonomy" id="2604572"/>
    <lineage>
        <taxon>Bacteria</taxon>
        <taxon>Bacillati</taxon>
        <taxon>Actinomycetota</taxon>
        <taxon>Actinomycetes</taxon>
        <taxon>Streptosporangiales</taxon>
        <taxon>Thermomonosporaceae</taxon>
        <taxon>Actinomadura</taxon>
    </lineage>
</organism>
<comment type="caution">
    <text evidence="5">The sequence shown here is derived from an EMBL/GenBank/DDBJ whole genome shotgun (WGS) entry which is preliminary data.</text>
</comment>
<evidence type="ECO:0000313" key="6">
    <source>
        <dbReference type="Proteomes" id="UP000323505"/>
    </source>
</evidence>
<dbReference type="InterPro" id="IPR025997">
    <property type="entry name" value="SBP_2_dom"/>
</dbReference>
<evidence type="ECO:0000259" key="4">
    <source>
        <dbReference type="Pfam" id="PF13407"/>
    </source>
</evidence>
<dbReference type="GO" id="GO:0030313">
    <property type="term" value="C:cell envelope"/>
    <property type="evidence" value="ECO:0007669"/>
    <property type="project" value="UniProtKB-SubCell"/>
</dbReference>
<reference evidence="5 6" key="1">
    <citation type="submission" date="2019-08" db="EMBL/GenBank/DDBJ databases">
        <title>Actinomadura sp. nov. CYP1-5 isolated from mountain soil.</title>
        <authorList>
            <person name="Songsumanus A."/>
            <person name="Kuncharoen N."/>
            <person name="Kudo T."/>
            <person name="Yuki M."/>
            <person name="Igarashi Y."/>
            <person name="Tanasupawat S."/>
        </authorList>
    </citation>
    <scope>NUCLEOTIDE SEQUENCE [LARGE SCALE GENOMIC DNA]</scope>
    <source>
        <strain evidence="5 6">CYP1-5</strain>
    </source>
</reference>
<evidence type="ECO:0000256" key="2">
    <source>
        <dbReference type="ARBA" id="ARBA00007639"/>
    </source>
</evidence>
<dbReference type="Gene3D" id="3.40.50.2300">
    <property type="match status" value="2"/>
</dbReference>
<dbReference type="PANTHER" id="PTHR46847">
    <property type="entry name" value="D-ALLOSE-BINDING PERIPLASMIC PROTEIN-RELATED"/>
    <property type="match status" value="1"/>
</dbReference>
<name>A0A5D3FCX0_9ACTN</name>
<protein>
    <submittedName>
        <fullName evidence="5">Sugar ABC transporter substrate-binding protein</fullName>
    </submittedName>
</protein>
<evidence type="ECO:0000256" key="1">
    <source>
        <dbReference type="ARBA" id="ARBA00004196"/>
    </source>
</evidence>